<keyword evidence="1 5" id="KW-0436">Ligase</keyword>
<accession>A0A6N7EIY1</accession>
<comment type="function">
    <text evidence="5">ATP-dependent carboxylate-amine ligase which exhibits weak glutamate--cysteine ligase activity.</text>
</comment>
<evidence type="ECO:0000313" key="7">
    <source>
        <dbReference type="Proteomes" id="UP000437709"/>
    </source>
</evidence>
<dbReference type="PANTHER" id="PTHR36510:SF1">
    <property type="entry name" value="GLUTAMATE--CYSTEINE LIGASE 2-RELATED"/>
    <property type="match status" value="1"/>
</dbReference>
<dbReference type="HAMAP" id="MF_01609">
    <property type="entry name" value="Glu_cys_ligase_2"/>
    <property type="match status" value="1"/>
</dbReference>
<sequence length="385" mass="40685">MRTVGVEEELLLVESGSGRALSVAGRVLARAAATAAEIAEAGATASVGAGAPTAESPGGILDKELQQQQIETDTRPHTELGALEDELRGWRRTAIDAARQVGARVAALATCPLPVEPRAVATPRYRAMTEHFGLTATENLTCGCHVHVAVDSHEEAVAVLDRIRVRLPLLLALSANSPFWQGQDSSYDSYRSQLQVRWPTAGPTEIFGSAEVYDAMVADLVATGVPLDTAMVYFDARASHRYPTVEIRAADVCLDAADAVLVAALGRALVETAAREWAAGEPPAPVPAAMLRVAMWQAARDGVSGQLLEPLTGRPRPAGQVLADLVAYLRPALAVFGDEELVTERVDAVLTRGNGASRQREVLSRTGQLADVVAHSVRVTAGQEG</sequence>
<evidence type="ECO:0000256" key="1">
    <source>
        <dbReference type="ARBA" id="ARBA00022598"/>
    </source>
</evidence>
<dbReference type="SUPFAM" id="SSF55931">
    <property type="entry name" value="Glutamine synthetase/guanido kinase"/>
    <property type="match status" value="1"/>
</dbReference>
<evidence type="ECO:0000256" key="2">
    <source>
        <dbReference type="ARBA" id="ARBA00022741"/>
    </source>
</evidence>
<dbReference type="InterPro" id="IPR050141">
    <property type="entry name" value="GCL_type2/YbdK_subfam"/>
</dbReference>
<dbReference type="Pfam" id="PF04107">
    <property type="entry name" value="GCS2"/>
    <property type="match status" value="1"/>
</dbReference>
<comment type="caution">
    <text evidence="6">The sequence shown here is derived from an EMBL/GenBank/DDBJ whole genome shotgun (WGS) entry which is preliminary data.</text>
</comment>
<dbReference type="InterPro" id="IPR011793">
    <property type="entry name" value="YbdK"/>
</dbReference>
<evidence type="ECO:0000256" key="4">
    <source>
        <dbReference type="ARBA" id="ARBA00048819"/>
    </source>
</evidence>
<keyword evidence="7" id="KW-1185">Reference proteome</keyword>
<keyword evidence="3 5" id="KW-0067">ATP-binding</keyword>
<dbReference type="PANTHER" id="PTHR36510">
    <property type="entry name" value="GLUTAMATE--CYSTEINE LIGASE 2-RELATED"/>
    <property type="match status" value="1"/>
</dbReference>
<keyword evidence="2 5" id="KW-0547">Nucleotide-binding</keyword>
<dbReference type="NCBIfam" id="NF010041">
    <property type="entry name" value="PRK13517.1-1"/>
    <property type="match status" value="1"/>
</dbReference>
<evidence type="ECO:0000256" key="3">
    <source>
        <dbReference type="ARBA" id="ARBA00022840"/>
    </source>
</evidence>
<dbReference type="EC" id="6.3.2.2" evidence="5"/>
<dbReference type="RefSeq" id="WP_152194128.1">
    <property type="nucleotide sequence ID" value="NZ_VUKD01000001.1"/>
</dbReference>
<evidence type="ECO:0000256" key="5">
    <source>
        <dbReference type="HAMAP-Rule" id="MF_01609"/>
    </source>
</evidence>
<dbReference type="Gene3D" id="3.30.590.20">
    <property type="match status" value="1"/>
</dbReference>
<comment type="catalytic activity">
    <reaction evidence="4 5">
        <text>L-cysteine + L-glutamate + ATP = gamma-L-glutamyl-L-cysteine + ADP + phosphate + H(+)</text>
        <dbReference type="Rhea" id="RHEA:13285"/>
        <dbReference type="ChEBI" id="CHEBI:15378"/>
        <dbReference type="ChEBI" id="CHEBI:29985"/>
        <dbReference type="ChEBI" id="CHEBI:30616"/>
        <dbReference type="ChEBI" id="CHEBI:35235"/>
        <dbReference type="ChEBI" id="CHEBI:43474"/>
        <dbReference type="ChEBI" id="CHEBI:58173"/>
        <dbReference type="ChEBI" id="CHEBI:456216"/>
        <dbReference type="EC" id="6.3.2.2"/>
    </reaction>
</comment>
<gene>
    <name evidence="6" type="ORF">GB881_07905</name>
</gene>
<organism evidence="6 7">
    <name type="scientific">Georgenia subflava</name>
    <dbReference type="NCBI Taxonomy" id="1622177"/>
    <lineage>
        <taxon>Bacteria</taxon>
        <taxon>Bacillati</taxon>
        <taxon>Actinomycetota</taxon>
        <taxon>Actinomycetes</taxon>
        <taxon>Micrococcales</taxon>
        <taxon>Bogoriellaceae</taxon>
        <taxon>Georgenia</taxon>
    </lineage>
</organism>
<name>A0A6N7EIY1_9MICO</name>
<dbReference type="InterPro" id="IPR014746">
    <property type="entry name" value="Gln_synth/guanido_kin_cat_dom"/>
</dbReference>
<dbReference type="GO" id="GO:0005524">
    <property type="term" value="F:ATP binding"/>
    <property type="evidence" value="ECO:0007669"/>
    <property type="project" value="UniProtKB-KW"/>
</dbReference>
<proteinExistence type="inferred from homology"/>
<reference evidence="6 7" key="1">
    <citation type="submission" date="2019-10" db="EMBL/GenBank/DDBJ databases">
        <title>Georgenia wutianyii sp. nov. and Georgenia yuyongxinii sp. nov. isolated from plateau pika (Ochotona curzoniae) in the Qinghai-Tibet plateau of China.</title>
        <authorList>
            <person name="Tian Z."/>
        </authorList>
    </citation>
    <scope>NUCLEOTIDE SEQUENCE [LARGE SCALE GENOMIC DNA]</scope>
    <source>
        <strain evidence="6 7">JCM 19765</strain>
    </source>
</reference>
<dbReference type="GO" id="GO:0042398">
    <property type="term" value="P:modified amino acid biosynthetic process"/>
    <property type="evidence" value="ECO:0007669"/>
    <property type="project" value="InterPro"/>
</dbReference>
<comment type="similarity">
    <text evidence="5">Belongs to the glutamate--cysteine ligase type 2 family. YbdK subfamily.</text>
</comment>
<dbReference type="AlphaFoldDB" id="A0A6N7EIY1"/>
<dbReference type="Proteomes" id="UP000437709">
    <property type="component" value="Unassembled WGS sequence"/>
</dbReference>
<dbReference type="InterPro" id="IPR006336">
    <property type="entry name" value="GCS2"/>
</dbReference>
<dbReference type="GO" id="GO:0004357">
    <property type="term" value="F:glutamate-cysteine ligase activity"/>
    <property type="evidence" value="ECO:0007669"/>
    <property type="project" value="UniProtKB-EC"/>
</dbReference>
<dbReference type="OrthoDB" id="9769628at2"/>
<protein>
    <recommendedName>
        <fullName evidence="5">Putative glutamate--cysteine ligase 2</fullName>
        <ecNumber evidence="5">6.3.2.2</ecNumber>
    </recommendedName>
    <alternativeName>
        <fullName evidence="5">Gamma-glutamylcysteine synthetase 2</fullName>
        <shortName evidence="5">GCS 2</shortName>
        <shortName evidence="5">Gamma-GCS 2</shortName>
    </alternativeName>
</protein>
<dbReference type="NCBIfam" id="TIGR02050">
    <property type="entry name" value="gshA_cyan_rel"/>
    <property type="match status" value="1"/>
</dbReference>
<evidence type="ECO:0000313" key="6">
    <source>
        <dbReference type="EMBL" id="MPV36978.1"/>
    </source>
</evidence>
<dbReference type="EMBL" id="WHPC01000023">
    <property type="protein sequence ID" value="MPV36978.1"/>
    <property type="molecule type" value="Genomic_DNA"/>
</dbReference>